<proteinExistence type="predicted"/>
<dbReference type="EMBL" id="CP045702">
    <property type="protein sequence ID" value="QNE75852.1"/>
    <property type="molecule type" value="Genomic_DNA"/>
</dbReference>
<dbReference type="PANTHER" id="PTHR47691:SF3">
    <property type="entry name" value="HTH-TYPE TRANSCRIPTIONAL REGULATOR RV0890C-RELATED"/>
    <property type="match status" value="1"/>
</dbReference>
<dbReference type="SUPFAM" id="SSF47413">
    <property type="entry name" value="lambda repressor-like DNA-binding domains"/>
    <property type="match status" value="1"/>
</dbReference>
<evidence type="ECO:0000313" key="3">
    <source>
        <dbReference type="EMBL" id="QNE75852.1"/>
    </source>
</evidence>
<name>A0A7G7BKI7_9ACTN</name>
<reference evidence="4" key="1">
    <citation type="submission" date="2019-10" db="EMBL/GenBank/DDBJ databases">
        <title>Antimicrobial potential of Antarctic Bacteria.</title>
        <authorList>
            <person name="Benaud N."/>
            <person name="Edwards R.J."/>
            <person name="Ferrari B.C."/>
        </authorList>
    </citation>
    <scope>NUCLEOTIDE SEQUENCE [LARGE SCALE GENOMIC DNA]</scope>
    <source>
        <strain evidence="4">NBSH44</strain>
    </source>
</reference>
<feature type="domain" description="HTH cro/C1-type" evidence="2">
    <location>
        <begin position="45"/>
        <end position="100"/>
    </location>
</feature>
<dbReference type="Proteomes" id="UP000515307">
    <property type="component" value="Chromosome"/>
</dbReference>
<dbReference type="KEGG" id="sfiy:F0344_15500"/>
<organism evidence="3 4">
    <name type="scientific">Streptomyces finlayi</name>
    <dbReference type="NCBI Taxonomy" id="67296"/>
    <lineage>
        <taxon>Bacteria</taxon>
        <taxon>Bacillati</taxon>
        <taxon>Actinomycetota</taxon>
        <taxon>Actinomycetes</taxon>
        <taxon>Kitasatosporales</taxon>
        <taxon>Streptomycetaceae</taxon>
        <taxon>Streptomyces</taxon>
    </lineage>
</organism>
<dbReference type="AlphaFoldDB" id="A0A7G7BKI7"/>
<protein>
    <submittedName>
        <fullName evidence="3">Helix-turn-helix domain-containing protein</fullName>
    </submittedName>
</protein>
<dbReference type="GO" id="GO:0003677">
    <property type="term" value="F:DNA binding"/>
    <property type="evidence" value="ECO:0007669"/>
    <property type="project" value="InterPro"/>
</dbReference>
<dbReference type="InterPro" id="IPR027417">
    <property type="entry name" value="P-loop_NTPase"/>
</dbReference>
<dbReference type="SMART" id="SM00530">
    <property type="entry name" value="HTH_XRE"/>
    <property type="match status" value="1"/>
</dbReference>
<gene>
    <name evidence="3" type="ORF">F0344_15500</name>
</gene>
<dbReference type="Gene3D" id="3.40.50.300">
    <property type="entry name" value="P-loop containing nucleotide triphosphate hydrolases"/>
    <property type="match status" value="1"/>
</dbReference>
<dbReference type="SUPFAM" id="SSF52540">
    <property type="entry name" value="P-loop containing nucleoside triphosphate hydrolases"/>
    <property type="match status" value="1"/>
</dbReference>
<accession>A0A7G7BKI7</accession>
<dbReference type="Pfam" id="PF13560">
    <property type="entry name" value="HTH_31"/>
    <property type="match status" value="1"/>
</dbReference>
<dbReference type="InterPro" id="IPR001387">
    <property type="entry name" value="Cro/C1-type_HTH"/>
</dbReference>
<dbReference type="RefSeq" id="WP_185299355.1">
    <property type="nucleotide sequence ID" value="NZ_CP045702.1"/>
</dbReference>
<dbReference type="CDD" id="cd00093">
    <property type="entry name" value="HTH_XRE"/>
    <property type="match status" value="1"/>
</dbReference>
<keyword evidence="4" id="KW-1185">Reference proteome</keyword>
<evidence type="ECO:0000259" key="2">
    <source>
        <dbReference type="PROSITE" id="PS50943"/>
    </source>
</evidence>
<evidence type="ECO:0000256" key="1">
    <source>
        <dbReference type="SAM" id="MobiDB-lite"/>
    </source>
</evidence>
<sequence>MCDQNQFAVRSTRHSGEDALNSTQNRDARTVMLNHQVSPSLGAVLKAARRRIGVTQTQLADLSSVSVRTIRDLELDLTQNPRRETLRLLLDGLRLTGVQRARVEEAAAGPSTHGIPADSLAPPPAVLEPTIGRERDIEALIGLIKFGGHRLIRLVGMAGVGKSRLIQEVAGAMDASVQMPVVWAEPESEPTGKPADRLQAHVAALLRDDAELGYLATAFGTNDILLVVPDVTMSPGSELALRRLLVQCRGLHVLYEAREGSKWGAGTDYPVFPLSVADRSGGPTAPESAVSPALQLMLSRCGSLEREALGDCRIMAALAGICQSLDGIPRAIEAAAAWLLLYNPDQLLSLARHNPFKLATPPGNDTADLRTVLEASIKSLHPRDADVLRRLAAHSRPWTMAQAFASPEQVGDSALSSIHLLCTRGLVRPANWDAGGTPRFTVLNLVRHLLAESAAPAAPAIESRGPLRWQSPASVESPSYAA</sequence>
<dbReference type="PROSITE" id="PS50943">
    <property type="entry name" value="HTH_CROC1"/>
    <property type="match status" value="1"/>
</dbReference>
<dbReference type="InterPro" id="IPR010982">
    <property type="entry name" value="Lambda_DNA-bd_dom_sf"/>
</dbReference>
<feature type="region of interest" description="Disordered" evidence="1">
    <location>
        <begin position="1"/>
        <end position="24"/>
    </location>
</feature>
<evidence type="ECO:0000313" key="4">
    <source>
        <dbReference type="Proteomes" id="UP000515307"/>
    </source>
</evidence>
<dbReference type="PANTHER" id="PTHR47691">
    <property type="entry name" value="REGULATOR-RELATED"/>
    <property type="match status" value="1"/>
</dbReference>
<dbReference type="Gene3D" id="1.10.260.40">
    <property type="entry name" value="lambda repressor-like DNA-binding domains"/>
    <property type="match status" value="1"/>
</dbReference>